<accession>A0A4Y6Q2Z5</accession>
<keyword evidence="2" id="KW-0143">Chaperone</keyword>
<dbReference type="SMART" id="SM00833">
    <property type="entry name" value="CobW_C"/>
    <property type="match status" value="1"/>
</dbReference>
<name>A0A4Y6Q2Z5_PERCE</name>
<organism evidence="4 5">
    <name type="scientific">Persicimonas caeni</name>
    <dbReference type="NCBI Taxonomy" id="2292766"/>
    <lineage>
        <taxon>Bacteria</taxon>
        <taxon>Deltaproteobacteria</taxon>
        <taxon>Bradymonadales</taxon>
        <taxon>Bradymonadaceae</taxon>
        <taxon>Persicimonas</taxon>
    </lineage>
</organism>
<dbReference type="Proteomes" id="UP000315995">
    <property type="component" value="Chromosome"/>
</dbReference>
<keyword evidence="1" id="KW-0547">Nucleotide-binding</keyword>
<accession>A0A5B8YEE4</accession>
<dbReference type="OrthoDB" id="9808822at2"/>
<dbReference type="GO" id="GO:0005737">
    <property type="term" value="C:cytoplasm"/>
    <property type="evidence" value="ECO:0007669"/>
    <property type="project" value="TreeGrafter"/>
</dbReference>
<keyword evidence="5" id="KW-1185">Reference proteome</keyword>
<feature type="domain" description="CobW C-terminal" evidence="3">
    <location>
        <begin position="29"/>
        <end position="122"/>
    </location>
</feature>
<evidence type="ECO:0000313" key="4">
    <source>
        <dbReference type="EMBL" id="QDG54933.1"/>
    </source>
</evidence>
<dbReference type="InterPro" id="IPR036627">
    <property type="entry name" value="CobW-likC_sf"/>
</dbReference>
<protein>
    <submittedName>
        <fullName evidence="4">GTP-binding protein</fullName>
    </submittedName>
</protein>
<evidence type="ECO:0000259" key="3">
    <source>
        <dbReference type="SMART" id="SM00833"/>
    </source>
</evidence>
<dbReference type="InterPro" id="IPR051316">
    <property type="entry name" value="Zinc-reg_GTPase_activator"/>
</dbReference>
<dbReference type="Gene3D" id="3.30.1220.10">
    <property type="entry name" value="CobW-like, C-terminal domain"/>
    <property type="match status" value="1"/>
</dbReference>
<dbReference type="PANTHER" id="PTHR13748:SF62">
    <property type="entry name" value="COBW DOMAIN-CONTAINING PROTEIN"/>
    <property type="match status" value="1"/>
</dbReference>
<evidence type="ECO:0000256" key="2">
    <source>
        <dbReference type="ARBA" id="ARBA00023186"/>
    </source>
</evidence>
<proteinExistence type="predicted"/>
<dbReference type="AlphaFoldDB" id="A0A4Y6Q2Z5"/>
<dbReference type="EMBL" id="CP041186">
    <property type="protein sequence ID" value="QDG54933.1"/>
    <property type="molecule type" value="Genomic_DNA"/>
</dbReference>
<dbReference type="Pfam" id="PF07683">
    <property type="entry name" value="CobW_C"/>
    <property type="match status" value="1"/>
</dbReference>
<reference evidence="4 5" key="1">
    <citation type="submission" date="2019-06" db="EMBL/GenBank/DDBJ databases">
        <title>Persicimonas caeni gen. nov., sp. nov., a predatory bacterium isolated from solar saltern.</title>
        <authorList>
            <person name="Wang S."/>
        </authorList>
    </citation>
    <scope>NUCLEOTIDE SEQUENCE [LARGE SCALE GENOMIC DNA]</scope>
    <source>
        <strain evidence="4 5">YN101</strain>
    </source>
</reference>
<dbReference type="PANTHER" id="PTHR13748">
    <property type="entry name" value="COBW-RELATED"/>
    <property type="match status" value="1"/>
</dbReference>
<dbReference type="GO" id="GO:0000166">
    <property type="term" value="F:nucleotide binding"/>
    <property type="evidence" value="ECO:0007669"/>
    <property type="project" value="UniProtKB-KW"/>
</dbReference>
<dbReference type="SUPFAM" id="SSF90002">
    <property type="entry name" value="Hypothetical protein YjiA, C-terminal domain"/>
    <property type="match status" value="1"/>
</dbReference>
<evidence type="ECO:0000256" key="1">
    <source>
        <dbReference type="ARBA" id="ARBA00022741"/>
    </source>
</evidence>
<gene>
    <name evidence="4" type="ORF">FIV42_20855</name>
</gene>
<evidence type="ECO:0000313" key="5">
    <source>
        <dbReference type="Proteomes" id="UP000315995"/>
    </source>
</evidence>
<sequence>MVLCDPDDQLVEWSNQHHYRSAHEHDDQVSSVAFEWDRAFHGEKLQRWLRYFLMLNGAHIFRMKGIVAVDGMDTRMVFQGVHKLFEARSDQPWGDAPRRSQMVFIGRHLDEDVLVSSLEECLI</sequence>
<dbReference type="InterPro" id="IPR011629">
    <property type="entry name" value="CobW-like_C"/>
</dbReference>